<dbReference type="GO" id="GO:0032259">
    <property type="term" value="P:methylation"/>
    <property type="evidence" value="ECO:0007669"/>
    <property type="project" value="UniProtKB-KW"/>
</dbReference>
<evidence type="ECO:0000313" key="3">
    <source>
        <dbReference type="Proteomes" id="UP001320898"/>
    </source>
</evidence>
<comment type="caution">
    <text evidence="2">The sequence shown here is derived from an EMBL/GenBank/DDBJ whole genome shotgun (WGS) entry which is preliminary data.</text>
</comment>
<dbReference type="InterPro" id="IPR013216">
    <property type="entry name" value="Methyltransf_11"/>
</dbReference>
<evidence type="ECO:0000313" key="2">
    <source>
        <dbReference type="EMBL" id="MCT8972452.1"/>
    </source>
</evidence>
<gene>
    <name evidence="2" type="ORF">MUB46_11340</name>
</gene>
<dbReference type="Proteomes" id="UP001320898">
    <property type="component" value="Unassembled WGS sequence"/>
</dbReference>
<sequence length="259" mass="28984">MYLDIVDLRDFYATGLGQTTRRLLVHRLRRLWPDLSGLTVVGLGYAGPMLGVFREESECTLAFMPAEQGVVNWPADGPSSSTLVDETQLPLGDGTVDRLVLVHCLEMSEQPRDLLREAWRVLAPGGRLAVLVPNRRGLWARFEHTPFGQGRPYSRSQIVRLLRDTLFTPNSWGEVLWVPPFRGRFMIRSAAAWERAGTVIRAMPPGVLLVEATKQLYAAVPAKERSRARVRFVPALAGKPVPTQSMETARRRTGLARSE</sequence>
<dbReference type="Gene3D" id="3.40.50.150">
    <property type="entry name" value="Vaccinia Virus protein VP39"/>
    <property type="match status" value="1"/>
</dbReference>
<accession>A0AAW5QWZ8</accession>
<organism evidence="2 3">
    <name type="scientific">Microbaculum marinisediminis</name>
    <dbReference type="NCBI Taxonomy" id="2931392"/>
    <lineage>
        <taxon>Bacteria</taxon>
        <taxon>Pseudomonadati</taxon>
        <taxon>Pseudomonadota</taxon>
        <taxon>Alphaproteobacteria</taxon>
        <taxon>Hyphomicrobiales</taxon>
        <taxon>Tepidamorphaceae</taxon>
        <taxon>Microbaculum</taxon>
    </lineage>
</organism>
<dbReference type="InterPro" id="IPR029063">
    <property type="entry name" value="SAM-dependent_MTases_sf"/>
</dbReference>
<reference evidence="2 3" key="1">
    <citation type="submission" date="2022-04" db="EMBL/GenBank/DDBJ databases">
        <authorList>
            <person name="Ye Y.-Q."/>
            <person name="Du Z.-J."/>
        </authorList>
    </citation>
    <scope>NUCLEOTIDE SEQUENCE [LARGE SCALE GENOMIC DNA]</scope>
    <source>
        <strain evidence="2 3">A6E488</strain>
    </source>
</reference>
<dbReference type="CDD" id="cd02440">
    <property type="entry name" value="AdoMet_MTases"/>
    <property type="match status" value="1"/>
</dbReference>
<dbReference type="Pfam" id="PF08241">
    <property type="entry name" value="Methyltransf_11"/>
    <property type="match status" value="1"/>
</dbReference>
<dbReference type="SUPFAM" id="SSF53335">
    <property type="entry name" value="S-adenosyl-L-methionine-dependent methyltransferases"/>
    <property type="match status" value="1"/>
</dbReference>
<evidence type="ECO:0000259" key="1">
    <source>
        <dbReference type="Pfam" id="PF08241"/>
    </source>
</evidence>
<feature type="domain" description="Methyltransferase type 11" evidence="1">
    <location>
        <begin position="84"/>
        <end position="129"/>
    </location>
</feature>
<keyword evidence="2" id="KW-0808">Transferase</keyword>
<dbReference type="RefSeq" id="WP_261616013.1">
    <property type="nucleotide sequence ID" value="NZ_JALIDZ010000004.1"/>
</dbReference>
<keyword evidence="2" id="KW-0489">Methyltransferase</keyword>
<dbReference type="AlphaFoldDB" id="A0AAW5QWZ8"/>
<dbReference type="EMBL" id="JALIDZ010000004">
    <property type="protein sequence ID" value="MCT8972452.1"/>
    <property type="molecule type" value="Genomic_DNA"/>
</dbReference>
<proteinExistence type="predicted"/>
<keyword evidence="3" id="KW-1185">Reference proteome</keyword>
<dbReference type="GO" id="GO:0008757">
    <property type="term" value="F:S-adenosylmethionine-dependent methyltransferase activity"/>
    <property type="evidence" value="ECO:0007669"/>
    <property type="project" value="InterPro"/>
</dbReference>
<protein>
    <submittedName>
        <fullName evidence="2">Class I SAM-dependent methyltransferase</fullName>
    </submittedName>
</protein>
<name>A0AAW5QWZ8_9HYPH</name>